<reference evidence="1" key="1">
    <citation type="submission" date="2024-06" db="EMBL/GenBank/DDBJ databases">
        <title>Genome Sequence of an extremely halophilic archaeon isolated from Permian era halite, Salado Formation, Carlsbad, New Mexico: Halobacterium sp. strain NMX12-1.</title>
        <authorList>
            <person name="Sotoa L."/>
            <person name="DasSarma P."/>
            <person name="Anton B.P."/>
            <person name="Vincze T."/>
            <person name="Verma I."/>
            <person name="Eralp B."/>
            <person name="Powers D.W."/>
            <person name="Dozier B.L."/>
            <person name="Roberts R.J."/>
            <person name="DasSarma S."/>
        </authorList>
    </citation>
    <scope>NUCLEOTIDE SEQUENCE</scope>
    <source>
        <strain evidence="1">NMX12-1</strain>
    </source>
</reference>
<dbReference type="RefSeq" id="WP_353634491.1">
    <property type="nucleotide sequence ID" value="NZ_CP159204.1"/>
</dbReference>
<gene>
    <name evidence="1" type="ORF">ABSL23_01475</name>
</gene>
<dbReference type="KEGG" id="hanx:ABSL23_01475"/>
<dbReference type="GeneID" id="91107779"/>
<accession>A0AAU8CES3</accession>
<evidence type="ECO:0000313" key="1">
    <source>
        <dbReference type="EMBL" id="XCF16699.1"/>
    </source>
</evidence>
<dbReference type="InterPro" id="IPR012441">
    <property type="entry name" value="DUF1643"/>
</dbReference>
<organism evidence="1">
    <name type="scientific">Halobacterium sp. NMX12-1</name>
    <dbReference type="NCBI Taxonomy" id="3166650"/>
    <lineage>
        <taxon>Archaea</taxon>
        <taxon>Methanobacteriati</taxon>
        <taxon>Methanobacteriota</taxon>
        <taxon>Stenosarchaea group</taxon>
        <taxon>Halobacteria</taxon>
        <taxon>Halobacteriales</taxon>
        <taxon>Halobacteriaceae</taxon>
        <taxon>Halobacterium</taxon>
    </lineage>
</organism>
<proteinExistence type="predicted"/>
<sequence length="184" mass="20829">MDKQRSALYPEGFDDLIVQTSSNDRYERMGAVLSPDEQYRYYLWREWDNSRPTVAWLMANPSTADGFSSDATIDRVYGYSDRWGYGSFVVANLFAYRSDEPNDLDSVDDPVGPRNDEILQDLASKADIVIGAWGSPGDRYGRPQQVLKMLDTEIYALTVLSSGNPGHPLFKDGDLEPTPYEYDD</sequence>
<name>A0AAU8CES3_9EURY</name>
<dbReference type="AlphaFoldDB" id="A0AAU8CES3"/>
<dbReference type="EMBL" id="CP159204">
    <property type="protein sequence ID" value="XCF16699.1"/>
    <property type="molecule type" value="Genomic_DNA"/>
</dbReference>
<dbReference type="Pfam" id="PF07799">
    <property type="entry name" value="DUF1643"/>
    <property type="match status" value="1"/>
</dbReference>
<protein>
    <submittedName>
        <fullName evidence="1">DUF1643 domain-containing protein</fullName>
    </submittedName>
</protein>